<dbReference type="Proteomes" id="UP000182471">
    <property type="component" value="Unassembled WGS sequence"/>
</dbReference>
<reference evidence="3" key="1">
    <citation type="submission" date="2016-10" db="EMBL/GenBank/DDBJ databases">
        <authorList>
            <person name="Varghese N."/>
            <person name="Submissions S."/>
        </authorList>
    </citation>
    <scope>NUCLEOTIDE SEQUENCE [LARGE SCALE GENOMIC DNA]</scope>
    <source>
        <strain evidence="3">S1b</strain>
    </source>
</reference>
<sequence length="625" mass="72799">MYSFDVYNPWKNDIDYSLDAQNLLCTKYELSDNHLLCFSQKKKTLSIYDDKLSLLYRLKLKEVIGSEDYDSFTYSLNLAKDTLYALNKDGTLYTIKLSNKIKHHTFLSFLEQKESFSKATFKKSNFTFKDCYIIGENNNDDTFYVRGVNLQNYCYSYGVFDKKKEAIKNSFLGTAYYKGDATEEHIVTQIDYNRGYWKLINAKKNKTSFFRAQDCVNATPYDNNLMLRKDIGYDKSVKRQNITSVFTAYSSTGKVLSSIQIDFGNAQKGEENYLSKDQIYLKHCSCFFILKYDLKGNPFLYIWKLNGSTNKTKPEKPHDNDDSQQDGTKNNNVQNNYTTSDISIFDNLLALQNSASNETGIIIDNMKNDNSQKMDSYKSVREYADSLEKTYGVKIYLGPQVPKKIDVFNVKQNLDTDEIKESLDTLNKILSAYPTDFFKQLRFSDIYGIRIYIASTISSRNNGMISDPSGFVNTIDSYLVMVLDSSYSWDWPYTVNHEFSHMIDRKLEFETSYNHKLSYSEDNWNKNNPAGFEYLQTYDNYSNSKGYSKFPKYFIDSYGTTFATEDRAEIFGNAMSYYLNGDNKRFFLPDSPIRNKHAYYCKCIREGFNSSKWDSIMPWERCINE</sequence>
<dbReference type="RefSeq" id="WP_074730626.1">
    <property type="nucleotide sequence ID" value="NZ_FOGW01000012.1"/>
</dbReference>
<keyword evidence="3" id="KW-1185">Reference proteome</keyword>
<name>A0A1H9SN82_9FIRM</name>
<evidence type="ECO:0000313" key="3">
    <source>
        <dbReference type="Proteomes" id="UP000182471"/>
    </source>
</evidence>
<accession>A0A1H9SN82</accession>
<organism evidence="2 3">
    <name type="scientific">Lachnobacterium bovis</name>
    <dbReference type="NCBI Taxonomy" id="140626"/>
    <lineage>
        <taxon>Bacteria</taxon>
        <taxon>Bacillati</taxon>
        <taxon>Bacillota</taxon>
        <taxon>Clostridia</taxon>
        <taxon>Lachnospirales</taxon>
        <taxon>Lachnospiraceae</taxon>
        <taxon>Lachnobacterium</taxon>
    </lineage>
</organism>
<feature type="compositionally biased region" description="Basic and acidic residues" evidence="1">
    <location>
        <begin position="312"/>
        <end position="321"/>
    </location>
</feature>
<gene>
    <name evidence="2" type="ORF">SAMN02910429_01289</name>
</gene>
<protein>
    <submittedName>
        <fullName evidence="2">Uncharacterized protein</fullName>
    </submittedName>
</protein>
<evidence type="ECO:0000313" key="2">
    <source>
        <dbReference type="EMBL" id="SER86401.1"/>
    </source>
</evidence>
<dbReference type="EMBL" id="FOGW01000012">
    <property type="protein sequence ID" value="SER86401.1"/>
    <property type="molecule type" value="Genomic_DNA"/>
</dbReference>
<proteinExistence type="predicted"/>
<feature type="region of interest" description="Disordered" evidence="1">
    <location>
        <begin position="311"/>
        <end position="333"/>
    </location>
</feature>
<dbReference type="AlphaFoldDB" id="A0A1H9SN82"/>
<evidence type="ECO:0000256" key="1">
    <source>
        <dbReference type="SAM" id="MobiDB-lite"/>
    </source>
</evidence>